<evidence type="ECO:0000313" key="1">
    <source>
        <dbReference type="EMBL" id="OGZ69958.1"/>
    </source>
</evidence>
<dbReference type="AlphaFoldDB" id="A0A1G2I7E1"/>
<dbReference type="EMBL" id="MHOV01000022">
    <property type="protein sequence ID" value="OGZ69958.1"/>
    <property type="molecule type" value="Genomic_DNA"/>
</dbReference>
<evidence type="ECO:0000313" key="2">
    <source>
        <dbReference type="Proteomes" id="UP000179214"/>
    </source>
</evidence>
<proteinExistence type="predicted"/>
<name>A0A1G2I7E1_9BACT</name>
<sequence length="142" mass="16356">MLFHDFAIRLGEVSLADIRPPQKEVGKDEEFIGILPSAIRPFYALKDGAQNKFNKFIEKVKKQVPEAKTLRDIPINILDEFYLIHIEYKLSADVFRACLNEEYSVHMRHHLDVRSGWKVVACPGEDPCFLEVCVLVTRSLLL</sequence>
<reference evidence="1 2" key="1">
    <citation type="journal article" date="2016" name="Nat. Commun.">
        <title>Thousands of microbial genomes shed light on interconnected biogeochemical processes in an aquifer system.</title>
        <authorList>
            <person name="Anantharaman K."/>
            <person name="Brown C.T."/>
            <person name="Hug L.A."/>
            <person name="Sharon I."/>
            <person name="Castelle C.J."/>
            <person name="Probst A.J."/>
            <person name="Thomas B.C."/>
            <person name="Singh A."/>
            <person name="Wilkins M.J."/>
            <person name="Karaoz U."/>
            <person name="Brodie E.L."/>
            <person name="Williams K.H."/>
            <person name="Hubbard S.S."/>
            <person name="Banfield J.F."/>
        </authorList>
    </citation>
    <scope>NUCLEOTIDE SEQUENCE [LARGE SCALE GENOMIC DNA]</scope>
</reference>
<accession>A0A1G2I7E1</accession>
<gene>
    <name evidence="1" type="ORF">A3F47_02325</name>
</gene>
<dbReference type="Proteomes" id="UP000179214">
    <property type="component" value="Unassembled WGS sequence"/>
</dbReference>
<organism evidence="1 2">
    <name type="scientific">Candidatus Staskawiczbacteria bacterium RIFCSPHIGHO2_12_FULL_38_11</name>
    <dbReference type="NCBI Taxonomy" id="1802209"/>
    <lineage>
        <taxon>Bacteria</taxon>
        <taxon>Candidatus Staskawicziibacteriota</taxon>
    </lineage>
</organism>
<comment type="caution">
    <text evidence="1">The sequence shown here is derived from an EMBL/GenBank/DDBJ whole genome shotgun (WGS) entry which is preliminary data.</text>
</comment>
<protein>
    <submittedName>
        <fullName evidence="1">Uncharacterized protein</fullName>
    </submittedName>
</protein>